<gene>
    <name evidence="1" type="ORF">KK078_16185</name>
</gene>
<sequence>MARQEGLIKLTGQMGGVSFYKTAQDGFLARTKGGIDGERIKTDAAFERTRENGAEFGRAGIAGKLLRTAFRALTINTSDSRMASRLTAEMMKVLKADATNVRGERNVIDGEAELLRGFEFNENAKLNRTFFAPYIATLDRATGAATVTIPAFIPANMIAAPQGATHMRLVAACASIDFQNEDYGTDSATSAEQSLSSVAPLPALSLEMSFGETDGRPLFLAFGVEFYQVVNGVMYTLKNGAYNALTLVAVDGGV</sequence>
<protein>
    <submittedName>
        <fullName evidence="1">Uncharacterized protein</fullName>
    </submittedName>
</protein>
<name>A0AAP2DCC8_9BACT</name>
<dbReference type="RefSeq" id="WP_254091338.1">
    <property type="nucleotide sequence ID" value="NZ_JAHESC010000023.1"/>
</dbReference>
<reference evidence="1 2" key="1">
    <citation type="submission" date="2021-05" db="EMBL/GenBank/DDBJ databases">
        <title>A Polyphasic approach of four new species of the genus Ohtaekwangia: Ohtaekwangia histidinii sp. nov., Ohtaekwangia cretensis sp. nov., Ohtaekwangia indiensis sp. nov., Ohtaekwangia reichenbachii sp. nov. from diverse environment.</title>
        <authorList>
            <person name="Octaviana S."/>
        </authorList>
    </citation>
    <scope>NUCLEOTIDE SEQUENCE [LARGE SCALE GENOMIC DNA]</scope>
    <source>
        <strain evidence="1 2">PWU37</strain>
    </source>
</reference>
<accession>A0AAP2DCC8</accession>
<organism evidence="1 2">
    <name type="scientific">Dawidia soli</name>
    <dbReference type="NCBI Taxonomy" id="2782352"/>
    <lineage>
        <taxon>Bacteria</taxon>
        <taxon>Pseudomonadati</taxon>
        <taxon>Bacteroidota</taxon>
        <taxon>Cytophagia</taxon>
        <taxon>Cytophagales</taxon>
        <taxon>Chryseotaleaceae</taxon>
        <taxon>Dawidia</taxon>
    </lineage>
</organism>
<dbReference type="EMBL" id="JAHESC010000023">
    <property type="protein sequence ID" value="MBT1688110.1"/>
    <property type="molecule type" value="Genomic_DNA"/>
</dbReference>
<comment type="caution">
    <text evidence="1">The sequence shown here is derived from an EMBL/GenBank/DDBJ whole genome shotgun (WGS) entry which is preliminary data.</text>
</comment>
<dbReference type="Proteomes" id="UP001319180">
    <property type="component" value="Unassembled WGS sequence"/>
</dbReference>
<dbReference type="AlphaFoldDB" id="A0AAP2DCC8"/>
<evidence type="ECO:0000313" key="2">
    <source>
        <dbReference type="Proteomes" id="UP001319180"/>
    </source>
</evidence>
<keyword evidence="2" id="KW-1185">Reference proteome</keyword>
<proteinExistence type="predicted"/>
<evidence type="ECO:0000313" key="1">
    <source>
        <dbReference type="EMBL" id="MBT1688110.1"/>
    </source>
</evidence>